<reference evidence="11" key="1">
    <citation type="submission" date="2021-06" db="EMBL/GenBank/DDBJ databases">
        <authorList>
            <person name="Noor Mohammadi T."/>
            <person name="Li Y."/>
            <person name="Shen C."/>
            <person name="Masuda Y."/>
            <person name="Honjoh K.-I."/>
            <person name="Miyamoto T."/>
        </authorList>
    </citation>
    <scope>NUCLEOTIDE SEQUENCE</scope>
</reference>
<comment type="similarity">
    <text evidence="2">Belongs to the N-acetylmuramoyl-L-alanine amidase 2 family.</text>
</comment>
<dbReference type="InterPro" id="IPR015510">
    <property type="entry name" value="PGRP"/>
</dbReference>
<protein>
    <recommendedName>
        <fullName evidence="8">N-acetylmuramoyl-L-alanine amidase</fullName>
    </recommendedName>
</protein>
<sequence length="227" mass="26208">MKIIQSNIHFNGNKAGGNNPKEIIVHHSEHSTANVYDIDRWHKDKGWCGIGYHYFIDKQGNIYTGRPEDWTGAHCIDHNTKSIGICLQGRLQTEKVTDAQYKALLWLIQDIRNRRGNMPVYGHKELNSTDCPGNLDLDKLRRDLNNEVVDTNNDEYRENATVVNVSSYLNVRSKPSDEIIGKLFPNERLQVNWVDSDYLGWYYVTYRVNGTNKLKSGYVSAKYIKKD</sequence>
<keyword evidence="4" id="KW-0081">Bacteriolytic enzyme</keyword>
<evidence type="ECO:0000259" key="10">
    <source>
        <dbReference type="SMART" id="SM00701"/>
    </source>
</evidence>
<evidence type="ECO:0000256" key="4">
    <source>
        <dbReference type="ARBA" id="ARBA00022638"/>
    </source>
</evidence>
<dbReference type="Gene3D" id="3.40.80.10">
    <property type="entry name" value="Peptidoglycan recognition protein-like"/>
    <property type="match status" value="1"/>
</dbReference>
<dbReference type="GO" id="GO:0001897">
    <property type="term" value="P:symbiont-mediated cytolysis of host cell"/>
    <property type="evidence" value="ECO:0007669"/>
    <property type="project" value="UniProtKB-ARBA"/>
</dbReference>
<keyword evidence="12" id="KW-1185">Reference proteome</keyword>
<dbReference type="EMBL" id="MZ401008">
    <property type="protein sequence ID" value="QYC53216.1"/>
    <property type="molecule type" value="Genomic_DNA"/>
</dbReference>
<dbReference type="GO" id="GO:0008233">
    <property type="term" value="F:peptidase activity"/>
    <property type="evidence" value="ECO:0007669"/>
    <property type="project" value="UniProtKB-KW"/>
</dbReference>
<evidence type="ECO:0000256" key="5">
    <source>
        <dbReference type="ARBA" id="ARBA00022670"/>
    </source>
</evidence>
<proteinExistence type="inferred from homology"/>
<organism evidence="11 12">
    <name type="scientific">Clostridium phage CPQ9</name>
    <dbReference type="NCBI Taxonomy" id="2863152"/>
    <lineage>
        <taxon>Viruses</taxon>
        <taxon>Duplodnaviria</taxon>
        <taxon>Heunggongvirae</taxon>
        <taxon>Uroviricota</taxon>
        <taxon>Caudoviricetes</taxon>
        <taxon>Guelinviridae</taxon>
        <taxon>Brucesealvirus</taxon>
        <taxon>Brucesealvirus cpq9</taxon>
    </lineage>
</organism>
<dbReference type="InterPro" id="IPR006619">
    <property type="entry name" value="PGRP_domain_met/bac"/>
</dbReference>
<dbReference type="GO" id="GO:0009253">
    <property type="term" value="P:peptidoglycan catabolic process"/>
    <property type="evidence" value="ECO:0007669"/>
    <property type="project" value="InterPro"/>
</dbReference>
<dbReference type="InterPro" id="IPR002502">
    <property type="entry name" value="Amidase_domain"/>
</dbReference>
<dbReference type="GO" id="GO:0042742">
    <property type="term" value="P:defense response to bacterium"/>
    <property type="evidence" value="ECO:0007669"/>
    <property type="project" value="UniProtKB-KW"/>
</dbReference>
<evidence type="ECO:0000256" key="3">
    <source>
        <dbReference type="ARBA" id="ARBA00022529"/>
    </source>
</evidence>
<dbReference type="PANTHER" id="PTHR11022:SF41">
    <property type="entry name" value="PEPTIDOGLYCAN-RECOGNITION PROTEIN LC-RELATED"/>
    <property type="match status" value="1"/>
</dbReference>
<comment type="cofactor">
    <cofactor evidence="1">
        <name>Zn(2+)</name>
        <dbReference type="ChEBI" id="CHEBI:29105"/>
    </cofactor>
</comment>
<dbReference type="Proteomes" id="UP001144689">
    <property type="component" value="Segment"/>
</dbReference>
<dbReference type="GO" id="GO:0006508">
    <property type="term" value="P:proteolysis"/>
    <property type="evidence" value="ECO:0007669"/>
    <property type="project" value="UniProtKB-KW"/>
</dbReference>
<evidence type="ECO:0000256" key="7">
    <source>
        <dbReference type="ARBA" id="ARBA00022833"/>
    </source>
</evidence>
<evidence type="ECO:0000256" key="1">
    <source>
        <dbReference type="ARBA" id="ARBA00001947"/>
    </source>
</evidence>
<keyword evidence="5" id="KW-0645">Protease</keyword>
<dbReference type="GO" id="GO:0008745">
    <property type="term" value="F:N-acetylmuramoyl-L-alanine amidase activity"/>
    <property type="evidence" value="ECO:0007669"/>
    <property type="project" value="InterPro"/>
</dbReference>
<feature type="domain" description="N-acetylmuramoyl-L-alanine amidase" evidence="9">
    <location>
        <begin position="7"/>
        <end position="133"/>
    </location>
</feature>
<keyword evidence="3" id="KW-0929">Antimicrobial</keyword>
<evidence type="ECO:0000256" key="2">
    <source>
        <dbReference type="ARBA" id="ARBA00007553"/>
    </source>
</evidence>
<evidence type="ECO:0000256" key="6">
    <source>
        <dbReference type="ARBA" id="ARBA00022723"/>
    </source>
</evidence>
<keyword evidence="6" id="KW-0479">Metal-binding</keyword>
<dbReference type="Pfam" id="PF08239">
    <property type="entry name" value="SH3_3"/>
    <property type="match status" value="1"/>
</dbReference>
<keyword evidence="7" id="KW-0862">Zinc</keyword>
<accession>A0A9Q7BLN4</accession>
<dbReference type="SUPFAM" id="SSF55846">
    <property type="entry name" value="N-acetylmuramoyl-L-alanine amidase-like"/>
    <property type="match status" value="1"/>
</dbReference>
<feature type="domain" description="Peptidoglycan recognition protein family" evidence="10">
    <location>
        <begin position="6"/>
        <end position="127"/>
    </location>
</feature>
<evidence type="ECO:0000256" key="8">
    <source>
        <dbReference type="ARBA" id="ARBA00042615"/>
    </source>
</evidence>
<dbReference type="InterPro" id="IPR003646">
    <property type="entry name" value="SH3-like_bac-type"/>
</dbReference>
<evidence type="ECO:0000259" key="9">
    <source>
        <dbReference type="SMART" id="SM00644"/>
    </source>
</evidence>
<dbReference type="SMART" id="SM00644">
    <property type="entry name" value="Ami_2"/>
    <property type="match status" value="1"/>
</dbReference>
<dbReference type="InterPro" id="IPR036505">
    <property type="entry name" value="Amidase/PGRP_sf"/>
</dbReference>
<dbReference type="Gene3D" id="2.30.30.40">
    <property type="entry name" value="SH3 Domains"/>
    <property type="match status" value="1"/>
</dbReference>
<evidence type="ECO:0000313" key="12">
    <source>
        <dbReference type="Proteomes" id="UP001144689"/>
    </source>
</evidence>
<dbReference type="Pfam" id="PF01510">
    <property type="entry name" value="Amidase_2"/>
    <property type="match status" value="1"/>
</dbReference>
<keyword evidence="5" id="KW-0378">Hydrolase</keyword>
<dbReference type="SMART" id="SM00701">
    <property type="entry name" value="PGRP"/>
    <property type="match status" value="1"/>
</dbReference>
<evidence type="ECO:0000313" key="11">
    <source>
        <dbReference type="EMBL" id="QYC53216.1"/>
    </source>
</evidence>
<dbReference type="GO" id="GO:0008270">
    <property type="term" value="F:zinc ion binding"/>
    <property type="evidence" value="ECO:0007669"/>
    <property type="project" value="InterPro"/>
</dbReference>
<dbReference type="PANTHER" id="PTHR11022">
    <property type="entry name" value="PEPTIDOGLYCAN RECOGNITION PROTEIN"/>
    <property type="match status" value="1"/>
</dbReference>
<name>A0A9Q7BLN4_9CAUD</name>
<dbReference type="CDD" id="cd06583">
    <property type="entry name" value="PGRP"/>
    <property type="match status" value="1"/>
</dbReference>